<name>A0A4R9GM90_9LEPT</name>
<dbReference type="PANTHER" id="PTHR43245">
    <property type="entry name" value="BIFUNCTIONAL POLYMYXIN RESISTANCE PROTEIN ARNA"/>
    <property type="match status" value="1"/>
</dbReference>
<reference evidence="2" key="1">
    <citation type="journal article" date="2019" name="PLoS Negl. Trop. Dis.">
        <title>Revisiting the worldwide diversity of Leptospira species in the environment.</title>
        <authorList>
            <person name="Vincent A.T."/>
            <person name="Schiettekatte O."/>
            <person name="Bourhy P."/>
            <person name="Veyrier F.J."/>
            <person name="Picardeau M."/>
        </authorList>
    </citation>
    <scope>NUCLEOTIDE SEQUENCE [LARGE SCALE GENOMIC DNA]</scope>
    <source>
        <strain evidence="2">SCS5</strain>
    </source>
</reference>
<protein>
    <submittedName>
        <fullName evidence="2">NAD-dependent epimerase/dehydratase family protein</fullName>
    </submittedName>
</protein>
<comment type="caution">
    <text evidence="2">The sequence shown here is derived from an EMBL/GenBank/DDBJ whole genome shotgun (WGS) entry which is preliminary data.</text>
</comment>
<dbReference type="RefSeq" id="WP_135813989.1">
    <property type="nucleotide sequence ID" value="NZ_RQEV01000012.1"/>
</dbReference>
<dbReference type="PANTHER" id="PTHR43245:SF58">
    <property type="entry name" value="BLL5923 PROTEIN"/>
    <property type="match status" value="1"/>
</dbReference>
<dbReference type="InterPro" id="IPR050177">
    <property type="entry name" value="Lipid_A_modif_metabolic_enz"/>
</dbReference>
<organism evidence="2 3">
    <name type="scientific">Leptospira fluminis</name>
    <dbReference type="NCBI Taxonomy" id="2484979"/>
    <lineage>
        <taxon>Bacteria</taxon>
        <taxon>Pseudomonadati</taxon>
        <taxon>Spirochaetota</taxon>
        <taxon>Spirochaetia</taxon>
        <taxon>Leptospirales</taxon>
        <taxon>Leptospiraceae</taxon>
        <taxon>Leptospira</taxon>
    </lineage>
</organism>
<dbReference type="InterPro" id="IPR001509">
    <property type="entry name" value="Epimerase_deHydtase"/>
</dbReference>
<dbReference type="InterPro" id="IPR036291">
    <property type="entry name" value="NAD(P)-bd_dom_sf"/>
</dbReference>
<dbReference type="SUPFAM" id="SSF51735">
    <property type="entry name" value="NAD(P)-binding Rossmann-fold domains"/>
    <property type="match status" value="1"/>
</dbReference>
<accession>A0A4R9GM90</accession>
<sequence length="307" mass="33933">MKIVVTGTTGFVGKCLLPKLKDAGFEVLPISSKRLSEGDLSELNLATSRSSEKIYAIVHLGGRAHVIHEKDSDPAAAFRRANVDTTKILTEAAIRNEIPRFLYVSSIKALGESSNEKPLTAEDLPKPKDDYGRTKWEAEEFLKETSRSTSLKFTILRPPLIVGKGAKGNLDRLVSLVKTGIPLPFSGIRNRRSMVGVRNFCDAIVFTLKNPKTENGLFLVSDSSLSTPELFRFFSESLGIRSRLFYFPPSWMVFAGKLFGFRGIVDRLFGSLVLDASPLLSLGWNPTIPISEEIRALCSEPPQEKIS</sequence>
<dbReference type="OrthoDB" id="9801056at2"/>
<dbReference type="EMBL" id="RQEV01000012">
    <property type="protein sequence ID" value="TGK17300.1"/>
    <property type="molecule type" value="Genomic_DNA"/>
</dbReference>
<keyword evidence="3" id="KW-1185">Reference proteome</keyword>
<dbReference type="Pfam" id="PF01370">
    <property type="entry name" value="Epimerase"/>
    <property type="match status" value="1"/>
</dbReference>
<dbReference type="Gene3D" id="3.40.50.720">
    <property type="entry name" value="NAD(P)-binding Rossmann-like Domain"/>
    <property type="match status" value="1"/>
</dbReference>
<evidence type="ECO:0000313" key="3">
    <source>
        <dbReference type="Proteomes" id="UP000297855"/>
    </source>
</evidence>
<dbReference type="AlphaFoldDB" id="A0A4R9GM90"/>
<evidence type="ECO:0000259" key="1">
    <source>
        <dbReference type="Pfam" id="PF01370"/>
    </source>
</evidence>
<proteinExistence type="predicted"/>
<feature type="domain" description="NAD-dependent epimerase/dehydratase" evidence="1">
    <location>
        <begin position="3"/>
        <end position="213"/>
    </location>
</feature>
<dbReference type="Proteomes" id="UP000297855">
    <property type="component" value="Unassembled WGS sequence"/>
</dbReference>
<evidence type="ECO:0000313" key="2">
    <source>
        <dbReference type="EMBL" id="TGK17300.1"/>
    </source>
</evidence>
<gene>
    <name evidence="2" type="ORF">EHO61_12890</name>
</gene>